<comment type="caution">
    <text evidence="1">The sequence shown here is derived from an EMBL/GenBank/DDBJ whole genome shotgun (WGS) entry which is preliminary data.</text>
</comment>
<protein>
    <submittedName>
        <fullName evidence="1">Uncharacterized protein</fullName>
    </submittedName>
</protein>
<evidence type="ECO:0000313" key="2">
    <source>
        <dbReference type="Proteomes" id="UP000230833"/>
    </source>
</evidence>
<dbReference type="AlphaFoldDB" id="A0A2H0RIZ3"/>
<accession>A0A2H0RIZ3</accession>
<sequence length="163" mass="18914">MVDKIDELRKRIEELKIKSGADLSLDEDLTIAVMNLISLEEHFFWSSCKTGKEEYLDTLNEVREIRKEMLARLIPKHEGETWCAAKHLLATTMRLQEVTTRLQKEGKLKEAEDTKKRANDLFAIFFGLKLKLLSLPDIEEMAKTEKPWSLSDIMNKLVNCCDE</sequence>
<reference evidence="1 2" key="1">
    <citation type="submission" date="2017-09" db="EMBL/GenBank/DDBJ databases">
        <title>Depth-based differentiation of microbial function through sediment-hosted aquifers and enrichment of novel symbionts in the deep terrestrial subsurface.</title>
        <authorList>
            <person name="Probst A.J."/>
            <person name="Ladd B."/>
            <person name="Jarett J.K."/>
            <person name="Geller-Mcgrath D.E."/>
            <person name="Sieber C.M."/>
            <person name="Emerson J.B."/>
            <person name="Anantharaman K."/>
            <person name="Thomas B.C."/>
            <person name="Malmstrom R."/>
            <person name="Stieglmeier M."/>
            <person name="Klingl A."/>
            <person name="Woyke T."/>
            <person name="Ryan C.M."/>
            <person name="Banfield J.F."/>
        </authorList>
    </citation>
    <scope>NUCLEOTIDE SEQUENCE [LARGE SCALE GENOMIC DNA]</scope>
    <source>
        <strain evidence="1">CG10_big_fil_rev_8_21_14_0_10_45_14</strain>
    </source>
</reference>
<dbReference type="Proteomes" id="UP000230833">
    <property type="component" value="Unassembled WGS sequence"/>
</dbReference>
<evidence type="ECO:0000313" key="1">
    <source>
        <dbReference type="EMBL" id="PIR46532.1"/>
    </source>
</evidence>
<gene>
    <name evidence="1" type="ORF">COV07_03845</name>
</gene>
<dbReference type="EMBL" id="PCYL01000040">
    <property type="protein sequence ID" value="PIR46532.1"/>
    <property type="molecule type" value="Genomic_DNA"/>
</dbReference>
<proteinExistence type="predicted"/>
<organism evidence="1 2">
    <name type="scientific">Candidatus Vogelbacteria bacterium CG10_big_fil_rev_8_21_14_0_10_45_14</name>
    <dbReference type="NCBI Taxonomy" id="1975042"/>
    <lineage>
        <taxon>Bacteria</taxon>
        <taxon>Candidatus Vogeliibacteriota</taxon>
    </lineage>
</organism>
<name>A0A2H0RIZ3_9BACT</name>